<dbReference type="InterPro" id="IPR036890">
    <property type="entry name" value="HATPase_C_sf"/>
</dbReference>
<dbReference type="EC" id="2.7.13.3" evidence="2"/>
<keyword evidence="6" id="KW-0175">Coiled coil</keyword>
<dbReference type="CDD" id="cd00082">
    <property type="entry name" value="HisKA"/>
    <property type="match status" value="1"/>
</dbReference>
<dbReference type="InterPro" id="IPR004358">
    <property type="entry name" value="Sig_transdc_His_kin-like_C"/>
</dbReference>
<dbReference type="InterPro" id="IPR003661">
    <property type="entry name" value="HisK_dim/P_dom"/>
</dbReference>
<keyword evidence="7" id="KW-0812">Transmembrane</keyword>
<feature type="transmembrane region" description="Helical" evidence="7">
    <location>
        <begin position="7"/>
        <end position="27"/>
    </location>
</feature>
<evidence type="ECO:0000256" key="4">
    <source>
        <dbReference type="ARBA" id="ARBA00022679"/>
    </source>
</evidence>
<feature type="domain" description="Histidine kinase" evidence="8">
    <location>
        <begin position="392"/>
        <end position="611"/>
    </location>
</feature>
<comment type="caution">
    <text evidence="9">The sequence shown here is derived from an EMBL/GenBank/DDBJ whole genome shotgun (WGS) entry which is preliminary data.</text>
</comment>
<dbReference type="PANTHER" id="PTHR43047">
    <property type="entry name" value="TWO-COMPONENT HISTIDINE PROTEIN KINASE"/>
    <property type="match status" value="1"/>
</dbReference>
<reference evidence="9 10" key="1">
    <citation type="submission" date="2019-11" db="EMBL/GenBank/DDBJ databases">
        <title>Description of Pedobacter sp. LMG 31462T.</title>
        <authorList>
            <person name="Carlier A."/>
            <person name="Qi S."/>
            <person name="Vandamme P."/>
        </authorList>
    </citation>
    <scope>NUCLEOTIDE SEQUENCE [LARGE SCALE GENOMIC DNA]</scope>
    <source>
        <strain evidence="9 10">LMG 31462</strain>
    </source>
</reference>
<dbReference type="CDD" id="cd00075">
    <property type="entry name" value="HATPase"/>
    <property type="match status" value="1"/>
</dbReference>
<dbReference type="Gene3D" id="3.30.565.10">
    <property type="entry name" value="Histidine kinase-like ATPase, C-terminal domain"/>
    <property type="match status" value="1"/>
</dbReference>
<keyword evidence="10" id="KW-1185">Reference proteome</keyword>
<dbReference type="EMBL" id="WNXC01000008">
    <property type="protein sequence ID" value="MBB2151032.1"/>
    <property type="molecule type" value="Genomic_DNA"/>
</dbReference>
<evidence type="ECO:0000256" key="1">
    <source>
        <dbReference type="ARBA" id="ARBA00000085"/>
    </source>
</evidence>
<dbReference type="SMART" id="SM00387">
    <property type="entry name" value="HATPase_c"/>
    <property type="match status" value="1"/>
</dbReference>
<keyword evidence="4" id="KW-0808">Transferase</keyword>
<keyword evidence="7" id="KW-0472">Membrane</keyword>
<evidence type="ECO:0000313" key="9">
    <source>
        <dbReference type="EMBL" id="MBB2151032.1"/>
    </source>
</evidence>
<gene>
    <name evidence="9" type="ORF">GM920_19200</name>
</gene>
<dbReference type="Proteomes" id="UP000636110">
    <property type="component" value="Unassembled WGS sequence"/>
</dbReference>
<feature type="transmembrane region" description="Helical" evidence="7">
    <location>
        <begin position="355"/>
        <end position="377"/>
    </location>
</feature>
<evidence type="ECO:0000256" key="7">
    <source>
        <dbReference type="SAM" id="Phobius"/>
    </source>
</evidence>
<dbReference type="Pfam" id="PF02518">
    <property type="entry name" value="HATPase_c"/>
    <property type="match status" value="1"/>
</dbReference>
<evidence type="ECO:0000256" key="3">
    <source>
        <dbReference type="ARBA" id="ARBA00022553"/>
    </source>
</evidence>
<name>A0ABR6F1D5_9SPHI</name>
<dbReference type="InterPro" id="IPR036097">
    <property type="entry name" value="HisK_dim/P_sf"/>
</dbReference>
<dbReference type="Gene3D" id="1.10.287.130">
    <property type="match status" value="1"/>
</dbReference>
<keyword evidence="3" id="KW-0597">Phosphoprotein</keyword>
<dbReference type="InterPro" id="IPR005467">
    <property type="entry name" value="His_kinase_dom"/>
</dbReference>
<dbReference type="SUPFAM" id="SSF47384">
    <property type="entry name" value="Homodimeric domain of signal transducing histidine kinase"/>
    <property type="match status" value="1"/>
</dbReference>
<dbReference type="SUPFAM" id="SSF55874">
    <property type="entry name" value="ATPase domain of HSP90 chaperone/DNA topoisomerase II/histidine kinase"/>
    <property type="match status" value="1"/>
</dbReference>
<comment type="catalytic activity">
    <reaction evidence="1">
        <text>ATP + protein L-histidine = ADP + protein N-phospho-L-histidine.</text>
        <dbReference type="EC" id="2.7.13.3"/>
    </reaction>
</comment>
<organism evidence="9 10">
    <name type="scientific">Pedobacter gandavensis</name>
    <dbReference type="NCBI Taxonomy" id="2679963"/>
    <lineage>
        <taxon>Bacteria</taxon>
        <taxon>Pseudomonadati</taxon>
        <taxon>Bacteroidota</taxon>
        <taxon>Sphingobacteriia</taxon>
        <taxon>Sphingobacteriales</taxon>
        <taxon>Sphingobacteriaceae</taxon>
        <taxon>Pedobacter</taxon>
    </lineage>
</organism>
<evidence type="ECO:0000313" key="10">
    <source>
        <dbReference type="Proteomes" id="UP000636110"/>
    </source>
</evidence>
<evidence type="ECO:0000256" key="5">
    <source>
        <dbReference type="ARBA" id="ARBA00022777"/>
    </source>
</evidence>
<dbReference type="SMART" id="SM00388">
    <property type="entry name" value="HisKA"/>
    <property type="match status" value="1"/>
</dbReference>
<keyword evidence="5" id="KW-0418">Kinase</keyword>
<evidence type="ECO:0000256" key="6">
    <source>
        <dbReference type="SAM" id="Coils"/>
    </source>
</evidence>
<protein>
    <recommendedName>
        <fullName evidence="2">histidine kinase</fullName>
        <ecNumber evidence="2">2.7.13.3</ecNumber>
    </recommendedName>
</protein>
<proteinExistence type="predicted"/>
<evidence type="ECO:0000256" key="2">
    <source>
        <dbReference type="ARBA" id="ARBA00012438"/>
    </source>
</evidence>
<sequence>MKKRSLWLITALMTVALLGVFVMQLYYIREAYALKSQLFEQDVSQALNAVVNKVQKRYAATHLYKKEGQLKEEREAELRDKAQILVEFKEQHKAKEERRKLEQQKKIIADLNMQDSVIRVTYLRPMIVTEKEYASMSSLDDDKKSPLQVDMNFGVDKSGNVVTANVNQVYIPEKAQTFKVSTDKLPDSIRYLAFNPFSKKPLLITLPRISPDMVAKFKSEDEIENQKFKRAFKDLLKDTVIIKANSLNYLEDVAKEMRQENVPIAERVPRDVLDTLIRTELLNRNIKLDYDFWVKLASKDSVVYRKVSQGSAVPTPANLHKVTLFSDDIFRDPGMLFVTFPKENSLIFNNLSATMASSAALLLVLVFIFSYTIYTILKQKKISEMKTDFINNMTHEFKTPVATIMIASEALKDPEITEDKNRVKRLAGIIYDENVRLGNHIERVLSIARLEKKELKLEETEVNVNELILVVVDSMDLQLQKKGTDLRLNLDAKQPLIFADELHLSNVIYNLIDNANKYSIGTPIITIATRNTQKHLIIEVSDAGIGMTKEETKRIFDQFYRVPTGNLHDVKGFGLGLNYVQDIIEQMGGHVKVHSEKDKGTVFEIILPLNRN</sequence>
<dbReference type="RefSeq" id="WP_182960514.1">
    <property type="nucleotide sequence ID" value="NZ_WNXC01000008.1"/>
</dbReference>
<dbReference type="Pfam" id="PF00512">
    <property type="entry name" value="HisKA"/>
    <property type="match status" value="1"/>
</dbReference>
<dbReference type="PRINTS" id="PR00344">
    <property type="entry name" value="BCTRLSENSOR"/>
</dbReference>
<keyword evidence="7" id="KW-1133">Transmembrane helix</keyword>
<accession>A0ABR6F1D5</accession>
<dbReference type="PANTHER" id="PTHR43047:SF72">
    <property type="entry name" value="OSMOSENSING HISTIDINE PROTEIN KINASE SLN1"/>
    <property type="match status" value="1"/>
</dbReference>
<dbReference type="PROSITE" id="PS50109">
    <property type="entry name" value="HIS_KIN"/>
    <property type="match status" value="1"/>
</dbReference>
<feature type="coiled-coil region" evidence="6">
    <location>
        <begin position="85"/>
        <end position="114"/>
    </location>
</feature>
<evidence type="ECO:0000259" key="8">
    <source>
        <dbReference type="PROSITE" id="PS50109"/>
    </source>
</evidence>
<dbReference type="InterPro" id="IPR003594">
    <property type="entry name" value="HATPase_dom"/>
</dbReference>